<evidence type="ECO:0000256" key="12">
    <source>
        <dbReference type="SAM" id="Phobius"/>
    </source>
</evidence>
<accession>A0AAX4PKR2</accession>
<keyword evidence="6" id="KW-0735">Signal-anchor</keyword>
<dbReference type="GO" id="GO:0000139">
    <property type="term" value="C:Golgi membrane"/>
    <property type="evidence" value="ECO:0007669"/>
    <property type="project" value="UniProtKB-SubCell"/>
</dbReference>
<dbReference type="Proteomes" id="UP001472866">
    <property type="component" value="Chromosome 15"/>
</dbReference>
<evidence type="ECO:0000256" key="2">
    <source>
        <dbReference type="ARBA" id="ARBA00006003"/>
    </source>
</evidence>
<feature type="region of interest" description="Disordered" evidence="11">
    <location>
        <begin position="288"/>
        <end position="332"/>
    </location>
</feature>
<evidence type="ECO:0000256" key="8">
    <source>
        <dbReference type="ARBA" id="ARBA00023034"/>
    </source>
</evidence>
<feature type="compositionally biased region" description="Basic and acidic residues" evidence="11">
    <location>
        <begin position="323"/>
        <end position="332"/>
    </location>
</feature>
<reference evidence="13 14" key="1">
    <citation type="submission" date="2024-03" db="EMBL/GenBank/DDBJ databases">
        <title>Complete genome sequence of the green alga Chloropicon roscoffensis RCC1871.</title>
        <authorList>
            <person name="Lemieux C."/>
            <person name="Pombert J.-F."/>
            <person name="Otis C."/>
            <person name="Turmel M."/>
        </authorList>
    </citation>
    <scope>NUCLEOTIDE SEQUENCE [LARGE SCALE GENOMIC DNA]</scope>
    <source>
        <strain evidence="13 14">RCC1871</strain>
    </source>
</reference>
<dbReference type="EMBL" id="CP151515">
    <property type="protein sequence ID" value="WZN66519.1"/>
    <property type="molecule type" value="Genomic_DNA"/>
</dbReference>
<keyword evidence="4" id="KW-0808">Transferase</keyword>
<feature type="compositionally biased region" description="Basic residues" evidence="11">
    <location>
        <begin position="308"/>
        <end position="322"/>
    </location>
</feature>
<dbReference type="Gene3D" id="3.90.1480.20">
    <property type="entry name" value="Glycosyl transferase family 29"/>
    <property type="match status" value="1"/>
</dbReference>
<evidence type="ECO:0000256" key="7">
    <source>
        <dbReference type="ARBA" id="ARBA00022989"/>
    </source>
</evidence>
<dbReference type="Pfam" id="PF00777">
    <property type="entry name" value="Glyco_transf_29"/>
    <property type="match status" value="1"/>
</dbReference>
<keyword evidence="8" id="KW-0333">Golgi apparatus</keyword>
<keyword evidence="10" id="KW-0325">Glycoprotein</keyword>
<dbReference type="GO" id="GO:0008373">
    <property type="term" value="F:sialyltransferase activity"/>
    <property type="evidence" value="ECO:0007669"/>
    <property type="project" value="InterPro"/>
</dbReference>
<dbReference type="InterPro" id="IPR001675">
    <property type="entry name" value="Glyco_trans_29"/>
</dbReference>
<evidence type="ECO:0000313" key="13">
    <source>
        <dbReference type="EMBL" id="WZN66519.1"/>
    </source>
</evidence>
<keyword evidence="5 12" id="KW-0812">Transmembrane</keyword>
<organism evidence="13 14">
    <name type="scientific">Chloropicon roscoffensis</name>
    <dbReference type="NCBI Taxonomy" id="1461544"/>
    <lineage>
        <taxon>Eukaryota</taxon>
        <taxon>Viridiplantae</taxon>
        <taxon>Chlorophyta</taxon>
        <taxon>Chloropicophyceae</taxon>
        <taxon>Chloropicales</taxon>
        <taxon>Chloropicaceae</taxon>
        <taxon>Chloropicon</taxon>
    </lineage>
</organism>
<dbReference type="InterPro" id="IPR038578">
    <property type="entry name" value="GT29-like_sf"/>
</dbReference>
<sequence>MAPRASEEGHLLSQEQRLRRAREEDNSRISRARVLSVLGTIFVLLVVLFAAYVRDYESFLAEVKLEQEVVDLNTMVETRVEPAKQVLAETAGEWDESEMSLGETVEVVTTGGGGAVEPMKNVTTPSAGSGKEGGGGSVGTDPETKVRRYANWQGFNETEGEKAARLKVEAKFEEQIAAMKEKVEAERKGILIDSSSDRKRQLRLDEIALGKLEDRLRKSRGFRTVQDESVEAERKRKYESIHRHYQDAVKKSDFVLDGKSRKIVDSFDGSLKPPRYCYFSPRGTKVTPMEPAADSSKLVRGRAEKPKGRSLLRRRKKRRTAKKPTETKKAKMPADDAEGVSLFFEDSKEILELASKQYPCLVMHQDCFNETYLPETNDLKLRQWYEKTFFKASTMDWESRRKQLEDFKKLRLGSCAVVGNADNVLKGKYGKVIDEHDFVIRYNVITKPFAEAVGTKTDGLFDKLNYIGTKFAPDIVPSRFNLFPKYIPYELRPTKLPNGKKALIYGHPVLNEWRRDATRLLYLYSKAKHNKVSMEAYGQIKIQHASGGFSRVRAIVELLREGICDRVDLYGFSSAGGKYFMPKKLVSKAHPISGENYVYRLWMATGVHGKLCMYGD</sequence>
<protein>
    <submittedName>
        <fullName evidence="13">Sialyltransferase</fullName>
    </submittedName>
</protein>
<feature type="region of interest" description="Disordered" evidence="11">
    <location>
        <begin position="110"/>
        <end position="143"/>
    </location>
</feature>
<feature type="transmembrane region" description="Helical" evidence="12">
    <location>
        <begin position="32"/>
        <end position="53"/>
    </location>
</feature>
<evidence type="ECO:0000313" key="14">
    <source>
        <dbReference type="Proteomes" id="UP001472866"/>
    </source>
</evidence>
<evidence type="ECO:0000256" key="5">
    <source>
        <dbReference type="ARBA" id="ARBA00022692"/>
    </source>
</evidence>
<evidence type="ECO:0000256" key="11">
    <source>
        <dbReference type="SAM" id="MobiDB-lite"/>
    </source>
</evidence>
<dbReference type="PANTHER" id="PTHR11987">
    <property type="entry name" value="ALPHA-2,8-SIALYLTRANSFERASE"/>
    <property type="match status" value="1"/>
</dbReference>
<evidence type="ECO:0000256" key="10">
    <source>
        <dbReference type="ARBA" id="ARBA00023180"/>
    </source>
</evidence>
<evidence type="ECO:0000256" key="9">
    <source>
        <dbReference type="ARBA" id="ARBA00023136"/>
    </source>
</evidence>
<evidence type="ECO:0000256" key="6">
    <source>
        <dbReference type="ARBA" id="ARBA00022968"/>
    </source>
</evidence>
<dbReference type="AlphaFoldDB" id="A0AAX4PKR2"/>
<comment type="similarity">
    <text evidence="2">Belongs to the glycosyltransferase 29 family.</text>
</comment>
<evidence type="ECO:0000256" key="4">
    <source>
        <dbReference type="ARBA" id="ARBA00022679"/>
    </source>
</evidence>
<comment type="subcellular location">
    <subcellularLocation>
        <location evidence="1">Golgi apparatus membrane</location>
        <topology evidence="1">Single-pass type II membrane protein</topology>
    </subcellularLocation>
</comment>
<dbReference type="PANTHER" id="PTHR11987:SF36">
    <property type="entry name" value="SIA-ALPHA-2,3-GAL-BETA-1,4-GLCNAC-R:ALPHA 2,8-SIALYLTRANSFERASE"/>
    <property type="match status" value="1"/>
</dbReference>
<proteinExistence type="inferred from homology"/>
<name>A0AAX4PKR2_9CHLO</name>
<evidence type="ECO:0000256" key="1">
    <source>
        <dbReference type="ARBA" id="ARBA00004323"/>
    </source>
</evidence>
<dbReference type="InterPro" id="IPR050943">
    <property type="entry name" value="Glycosyltr_29_Sialyltrsf"/>
</dbReference>
<evidence type="ECO:0000256" key="3">
    <source>
        <dbReference type="ARBA" id="ARBA00022676"/>
    </source>
</evidence>
<keyword evidence="3 13" id="KW-0328">Glycosyltransferase</keyword>
<keyword evidence="14" id="KW-1185">Reference proteome</keyword>
<gene>
    <name evidence="13" type="ORF">HKI87_15g80860</name>
</gene>
<keyword evidence="9 12" id="KW-0472">Membrane</keyword>
<keyword evidence="7 12" id="KW-1133">Transmembrane helix</keyword>